<dbReference type="InterPro" id="IPR009057">
    <property type="entry name" value="Homeodomain-like_sf"/>
</dbReference>
<protein>
    <recommendedName>
        <fullName evidence="4">Myb-like domain-containing protein</fullName>
    </recommendedName>
</protein>
<evidence type="ECO:0000256" key="1">
    <source>
        <dbReference type="SAM" id="MobiDB-lite"/>
    </source>
</evidence>
<dbReference type="PANTHER" id="PTHR14000:SF17">
    <property type="entry name" value="MYB-LIKE DOMAIN-CONTAINING PROTEIN"/>
    <property type="match status" value="1"/>
</dbReference>
<accession>A0AAP0R2Q5</accession>
<dbReference type="PANTHER" id="PTHR14000">
    <property type="entry name" value="FINGER CCCH DOMAIN PROTEIN, PUTATIVE (DUF3755)-RELATED"/>
    <property type="match status" value="1"/>
</dbReference>
<evidence type="ECO:0000313" key="2">
    <source>
        <dbReference type="EMBL" id="KAK9228511.1"/>
    </source>
</evidence>
<proteinExistence type="predicted"/>
<sequence>MSKRNSIINTELRTPLRRSARLLHNQKITPEPQNPKTCKSKPTTNRLQSSNSHPKPHKDFPKTKTSLVSGLRRSPRLNNGVDVSQSLRRSPRFSNQQNAEVLVKKRTGSDDKVKKSIVCDSKNKRKAKCEVGVGSGSSSCEQMEVIRSGVVLGLKAVKENGERKVRDVVKGSGEINVCRKRKQVEERKVSGKIREWTKEQEVALQRAYFATKPTPSFWKKVSKLVPGKSAQDCFDKIHSDHITPPQAQRQSRANKINSSPLKHFSLSASKLLKPTELKIKRSSKRKSHLAQKMVRHLLQKNYHMDPGYEADLFSVLEPNINPSTQVTEQNGLVSSPKHLQEKQEFLQKCHERPSEHKKALTKSSDSCGKPLVSPPVLKQVKNRALHEKYLDQLLGREAKRKAASARAERLIPGKENRGVIDSQKIDVIRAAKSALVTDARNVITQLQHLNENSMSNSSDFCCDGIDNDDDEGEIEL</sequence>
<keyword evidence="3" id="KW-1185">Reference proteome</keyword>
<comment type="caution">
    <text evidence="2">The sequence shown here is derived from an EMBL/GenBank/DDBJ whole genome shotgun (WGS) entry which is preliminary data.</text>
</comment>
<reference evidence="2 3" key="1">
    <citation type="submission" date="2024-05" db="EMBL/GenBank/DDBJ databases">
        <title>Haplotype-resolved chromosome-level genome assembly of Huyou (Citrus changshanensis).</title>
        <authorList>
            <person name="Miao C."/>
            <person name="Chen W."/>
            <person name="Wu Y."/>
            <person name="Wang L."/>
            <person name="Zhao S."/>
            <person name="Grierson D."/>
            <person name="Xu C."/>
            <person name="Chen K."/>
        </authorList>
    </citation>
    <scope>NUCLEOTIDE SEQUENCE [LARGE SCALE GENOMIC DNA]</scope>
    <source>
        <strain evidence="2">01-14</strain>
        <tissue evidence="2">Leaf</tissue>
    </source>
</reference>
<dbReference type="CDD" id="cd00167">
    <property type="entry name" value="SANT"/>
    <property type="match status" value="1"/>
</dbReference>
<evidence type="ECO:0000313" key="3">
    <source>
        <dbReference type="Proteomes" id="UP001428341"/>
    </source>
</evidence>
<dbReference type="Proteomes" id="UP001428341">
    <property type="component" value="Unassembled WGS sequence"/>
</dbReference>
<name>A0AAP0R2Q5_9ROSI</name>
<gene>
    <name evidence="2" type="ORF">WN944_021462</name>
</gene>
<feature type="compositionally biased region" description="Polar residues" evidence="1">
    <location>
        <begin position="34"/>
        <end position="53"/>
    </location>
</feature>
<feature type="region of interest" description="Disordered" evidence="1">
    <location>
        <begin position="1"/>
        <end position="100"/>
    </location>
</feature>
<organism evidence="2 3">
    <name type="scientific">Citrus x changshan-huyou</name>
    <dbReference type="NCBI Taxonomy" id="2935761"/>
    <lineage>
        <taxon>Eukaryota</taxon>
        <taxon>Viridiplantae</taxon>
        <taxon>Streptophyta</taxon>
        <taxon>Embryophyta</taxon>
        <taxon>Tracheophyta</taxon>
        <taxon>Spermatophyta</taxon>
        <taxon>Magnoliopsida</taxon>
        <taxon>eudicotyledons</taxon>
        <taxon>Gunneridae</taxon>
        <taxon>Pentapetalae</taxon>
        <taxon>rosids</taxon>
        <taxon>malvids</taxon>
        <taxon>Sapindales</taxon>
        <taxon>Rutaceae</taxon>
        <taxon>Aurantioideae</taxon>
        <taxon>Citrus</taxon>
    </lineage>
</organism>
<dbReference type="AlphaFoldDB" id="A0AAP0R2Q5"/>
<dbReference type="Gene3D" id="1.10.10.60">
    <property type="entry name" value="Homeodomain-like"/>
    <property type="match status" value="1"/>
</dbReference>
<feature type="compositionally biased region" description="Polar residues" evidence="1">
    <location>
        <begin position="81"/>
        <end position="99"/>
    </location>
</feature>
<feature type="region of interest" description="Disordered" evidence="1">
    <location>
        <begin position="351"/>
        <end position="374"/>
    </location>
</feature>
<dbReference type="SUPFAM" id="SSF46689">
    <property type="entry name" value="Homeodomain-like"/>
    <property type="match status" value="1"/>
</dbReference>
<feature type="compositionally biased region" description="Polar residues" evidence="1">
    <location>
        <begin position="1"/>
        <end position="12"/>
    </location>
</feature>
<dbReference type="InterPro" id="IPR001005">
    <property type="entry name" value="SANT/Myb"/>
</dbReference>
<evidence type="ECO:0008006" key="4">
    <source>
        <dbReference type="Google" id="ProtNLM"/>
    </source>
</evidence>
<dbReference type="EMBL" id="JBCGBO010000001">
    <property type="protein sequence ID" value="KAK9228511.1"/>
    <property type="molecule type" value="Genomic_DNA"/>
</dbReference>